<feature type="region of interest" description="Disordered" evidence="1">
    <location>
        <begin position="123"/>
        <end position="223"/>
    </location>
</feature>
<feature type="compositionally biased region" description="Basic and acidic residues" evidence="1">
    <location>
        <begin position="252"/>
        <end position="272"/>
    </location>
</feature>
<evidence type="ECO:0000313" key="3">
    <source>
        <dbReference type="Proteomes" id="UP000036403"/>
    </source>
</evidence>
<comment type="caution">
    <text evidence="2">The sequence shown here is derived from an EMBL/GenBank/DDBJ whole genome shotgun (WGS) entry which is preliminary data.</text>
</comment>
<name>A0A0J7K5M7_LASNI</name>
<organism evidence="2 3">
    <name type="scientific">Lasius niger</name>
    <name type="common">Black garden ant</name>
    <dbReference type="NCBI Taxonomy" id="67767"/>
    <lineage>
        <taxon>Eukaryota</taxon>
        <taxon>Metazoa</taxon>
        <taxon>Ecdysozoa</taxon>
        <taxon>Arthropoda</taxon>
        <taxon>Hexapoda</taxon>
        <taxon>Insecta</taxon>
        <taxon>Pterygota</taxon>
        <taxon>Neoptera</taxon>
        <taxon>Endopterygota</taxon>
        <taxon>Hymenoptera</taxon>
        <taxon>Apocrita</taxon>
        <taxon>Aculeata</taxon>
        <taxon>Formicoidea</taxon>
        <taxon>Formicidae</taxon>
        <taxon>Formicinae</taxon>
        <taxon>Lasius</taxon>
        <taxon>Lasius</taxon>
    </lineage>
</organism>
<dbReference type="OrthoDB" id="427960at2759"/>
<dbReference type="Proteomes" id="UP000036403">
    <property type="component" value="Unassembled WGS sequence"/>
</dbReference>
<feature type="region of interest" description="Disordered" evidence="1">
    <location>
        <begin position="238"/>
        <end position="386"/>
    </location>
</feature>
<sequence>MASEQANQIYKVATKSGKIKGGLTKKAKDAAAKMCAAVTVLAMRAQNPTDASMGKQLAEMRAEMDKLRRENSLLKTAITRLQQREGKRKKEEPPPQGEWDNIPWEEVVGETQIMEEEDRNVVVMQRIPPPSPKRDEGTLRKKEKARNAGTPLPPKDGGVSANREEPGVPLPHLGGETPSPSREEEETMREVEMEETVVPSIEMTFPAMGSASTGRKAYEDDEREKEMCLIAKIEGIMERLLDQRLGNPVKGYAEDKRDRDLRNKAQQQERKKPNSPHTTTLNPPSNPGKSRVIKETPKDEKKAKEGAATAKKTQQQQQQQTPAPKAKVPTVDSRKEGWATVVGRKAAREARRLQAEPVSPNAKERKEKVLPKSSVENKTRREPKTATVTVTCPPGQYEAVMREARAKIDLPTLGITGVMIKRAVTGALIFEVPGKKSSTLANKLAVNLFFFYEGGGNALCTPVRPS</sequence>
<feature type="compositionally biased region" description="Basic and acidic residues" evidence="1">
    <location>
        <begin position="82"/>
        <end position="93"/>
    </location>
</feature>
<feature type="region of interest" description="Disordered" evidence="1">
    <location>
        <begin position="80"/>
        <end position="102"/>
    </location>
</feature>
<evidence type="ECO:0000313" key="2">
    <source>
        <dbReference type="EMBL" id="KMQ85501.1"/>
    </source>
</evidence>
<dbReference type="EMBL" id="LBMM01013735">
    <property type="protein sequence ID" value="KMQ85501.1"/>
    <property type="molecule type" value="Genomic_DNA"/>
</dbReference>
<dbReference type="AlphaFoldDB" id="A0A0J7K5M7"/>
<feature type="compositionally biased region" description="Low complexity" evidence="1">
    <location>
        <begin position="306"/>
        <end position="327"/>
    </location>
</feature>
<keyword evidence="3" id="KW-1185">Reference proteome</keyword>
<feature type="compositionally biased region" description="Basic and acidic residues" evidence="1">
    <location>
        <begin position="292"/>
        <end position="305"/>
    </location>
</feature>
<feature type="compositionally biased region" description="Acidic residues" evidence="1">
    <location>
        <begin position="183"/>
        <end position="195"/>
    </location>
</feature>
<reference evidence="2 3" key="1">
    <citation type="submission" date="2015-04" db="EMBL/GenBank/DDBJ databases">
        <title>Lasius niger genome sequencing.</title>
        <authorList>
            <person name="Konorov E.A."/>
            <person name="Nikitin M.A."/>
            <person name="Kirill M.V."/>
            <person name="Chang P."/>
        </authorList>
    </citation>
    <scope>NUCLEOTIDE SEQUENCE [LARGE SCALE GENOMIC DNA]</scope>
    <source>
        <tissue evidence="2">Whole</tissue>
    </source>
</reference>
<protein>
    <submittedName>
        <fullName evidence="2">Gag-pol polyprotein</fullName>
    </submittedName>
</protein>
<dbReference type="PaxDb" id="67767-A0A0J7K5M7"/>
<proteinExistence type="predicted"/>
<feature type="compositionally biased region" description="Basic and acidic residues" evidence="1">
    <location>
        <begin position="362"/>
        <end position="384"/>
    </location>
</feature>
<evidence type="ECO:0000256" key="1">
    <source>
        <dbReference type="SAM" id="MobiDB-lite"/>
    </source>
</evidence>
<accession>A0A0J7K5M7</accession>
<gene>
    <name evidence="2" type="ORF">RF55_15905</name>
</gene>